<protein>
    <submittedName>
        <fullName evidence="3">Uncharacterized protein</fullName>
    </submittedName>
</protein>
<comment type="caution">
    <text evidence="3">The sequence shown here is derived from an EMBL/GenBank/DDBJ whole genome shotgun (WGS) entry which is preliminary data.</text>
</comment>
<evidence type="ECO:0000256" key="2">
    <source>
        <dbReference type="SAM" id="SignalP"/>
    </source>
</evidence>
<sequence length="170" mass="19625">MSWIVQSIAVVLVLATLQCGAQRAREVLRGQVAMLRREQWRDRERIEALERRLLARGERDSPSSQEVASEGIFEVLEEVTREISGLAEELRQRQWLEEAVASLQAKQEEDGRVLRQLSRRVEVLEEEQRNISQLVSGKGKSLVFLLYFVCFGFEFNRLAAHEQGPLFIPF</sequence>
<keyword evidence="1" id="KW-0175">Coiled coil</keyword>
<feature type="chain" id="PRO_5021295736" evidence="2">
    <location>
        <begin position="22"/>
        <end position="170"/>
    </location>
</feature>
<dbReference type="EMBL" id="BGPR01010509">
    <property type="protein sequence ID" value="GBN46559.1"/>
    <property type="molecule type" value="Genomic_DNA"/>
</dbReference>
<dbReference type="Proteomes" id="UP000499080">
    <property type="component" value="Unassembled WGS sequence"/>
</dbReference>
<evidence type="ECO:0000313" key="4">
    <source>
        <dbReference type="Proteomes" id="UP000499080"/>
    </source>
</evidence>
<proteinExistence type="predicted"/>
<organism evidence="3 4">
    <name type="scientific">Araneus ventricosus</name>
    <name type="common">Orbweaver spider</name>
    <name type="synonym">Epeira ventricosa</name>
    <dbReference type="NCBI Taxonomy" id="182803"/>
    <lineage>
        <taxon>Eukaryota</taxon>
        <taxon>Metazoa</taxon>
        <taxon>Ecdysozoa</taxon>
        <taxon>Arthropoda</taxon>
        <taxon>Chelicerata</taxon>
        <taxon>Arachnida</taxon>
        <taxon>Araneae</taxon>
        <taxon>Araneomorphae</taxon>
        <taxon>Entelegynae</taxon>
        <taxon>Araneoidea</taxon>
        <taxon>Araneidae</taxon>
        <taxon>Araneus</taxon>
    </lineage>
</organism>
<gene>
    <name evidence="3" type="ORF">AVEN_34076_1</name>
</gene>
<keyword evidence="4" id="KW-1185">Reference proteome</keyword>
<name>A0A4Y2P6C1_ARAVE</name>
<dbReference type="OrthoDB" id="10508729at2759"/>
<keyword evidence="2" id="KW-0732">Signal</keyword>
<evidence type="ECO:0000313" key="3">
    <source>
        <dbReference type="EMBL" id="GBN46559.1"/>
    </source>
</evidence>
<dbReference type="AlphaFoldDB" id="A0A4Y2P6C1"/>
<evidence type="ECO:0000256" key="1">
    <source>
        <dbReference type="SAM" id="Coils"/>
    </source>
</evidence>
<accession>A0A4Y2P6C1</accession>
<feature type="signal peptide" evidence="2">
    <location>
        <begin position="1"/>
        <end position="21"/>
    </location>
</feature>
<feature type="coiled-coil region" evidence="1">
    <location>
        <begin position="86"/>
        <end position="134"/>
    </location>
</feature>
<reference evidence="3 4" key="1">
    <citation type="journal article" date="2019" name="Sci. Rep.">
        <title>Orb-weaving spider Araneus ventricosus genome elucidates the spidroin gene catalogue.</title>
        <authorList>
            <person name="Kono N."/>
            <person name="Nakamura H."/>
            <person name="Ohtoshi R."/>
            <person name="Moran D.A.P."/>
            <person name="Shinohara A."/>
            <person name="Yoshida Y."/>
            <person name="Fujiwara M."/>
            <person name="Mori M."/>
            <person name="Tomita M."/>
            <person name="Arakawa K."/>
        </authorList>
    </citation>
    <scope>NUCLEOTIDE SEQUENCE [LARGE SCALE GENOMIC DNA]</scope>
</reference>